<dbReference type="Gramene" id="TVU24199">
    <property type="protein sequence ID" value="TVU24199"/>
    <property type="gene ID" value="EJB05_26617"/>
</dbReference>
<dbReference type="AlphaFoldDB" id="A0A5J9UKA1"/>
<feature type="region of interest" description="Disordered" evidence="1">
    <location>
        <begin position="1"/>
        <end position="28"/>
    </location>
</feature>
<comment type="caution">
    <text evidence="2">The sequence shown here is derived from an EMBL/GenBank/DDBJ whole genome shotgun (WGS) entry which is preliminary data.</text>
</comment>
<name>A0A5J9UKA1_9POAL</name>
<proteinExistence type="predicted"/>
<feature type="compositionally biased region" description="Basic residues" evidence="1">
    <location>
        <begin position="116"/>
        <end position="127"/>
    </location>
</feature>
<organism evidence="2 3">
    <name type="scientific">Eragrostis curvula</name>
    <name type="common">weeping love grass</name>
    <dbReference type="NCBI Taxonomy" id="38414"/>
    <lineage>
        <taxon>Eukaryota</taxon>
        <taxon>Viridiplantae</taxon>
        <taxon>Streptophyta</taxon>
        <taxon>Embryophyta</taxon>
        <taxon>Tracheophyta</taxon>
        <taxon>Spermatophyta</taxon>
        <taxon>Magnoliopsida</taxon>
        <taxon>Liliopsida</taxon>
        <taxon>Poales</taxon>
        <taxon>Poaceae</taxon>
        <taxon>PACMAD clade</taxon>
        <taxon>Chloridoideae</taxon>
        <taxon>Eragrostideae</taxon>
        <taxon>Eragrostidinae</taxon>
        <taxon>Eragrostis</taxon>
    </lineage>
</organism>
<gene>
    <name evidence="2" type="ORF">EJB05_26617</name>
</gene>
<reference evidence="2 3" key="1">
    <citation type="journal article" date="2019" name="Sci. Rep.">
        <title>A high-quality genome of Eragrostis curvula grass provides insights into Poaceae evolution and supports new strategies to enhance forage quality.</title>
        <authorList>
            <person name="Carballo J."/>
            <person name="Santos B.A.C.M."/>
            <person name="Zappacosta D."/>
            <person name="Garbus I."/>
            <person name="Selva J.P."/>
            <person name="Gallo C.A."/>
            <person name="Diaz A."/>
            <person name="Albertini E."/>
            <person name="Caccamo M."/>
            <person name="Echenique V."/>
        </authorList>
    </citation>
    <scope>NUCLEOTIDE SEQUENCE [LARGE SCALE GENOMIC DNA]</scope>
    <source>
        <strain evidence="3">cv. Victoria</strain>
        <tissue evidence="2">Leaf</tissue>
    </source>
</reference>
<evidence type="ECO:0000313" key="2">
    <source>
        <dbReference type="EMBL" id="TVU24199.1"/>
    </source>
</evidence>
<dbReference type="EMBL" id="RWGY01000013">
    <property type="protein sequence ID" value="TVU24199.1"/>
    <property type="molecule type" value="Genomic_DNA"/>
</dbReference>
<evidence type="ECO:0000256" key="1">
    <source>
        <dbReference type="SAM" id="MobiDB-lite"/>
    </source>
</evidence>
<protein>
    <submittedName>
        <fullName evidence="2">Uncharacterized protein</fullName>
    </submittedName>
</protein>
<dbReference type="Proteomes" id="UP000324897">
    <property type="component" value="Chromosome 2"/>
</dbReference>
<feature type="compositionally biased region" description="Basic residues" evidence="1">
    <location>
        <begin position="97"/>
        <end position="108"/>
    </location>
</feature>
<feature type="region of interest" description="Disordered" evidence="1">
    <location>
        <begin position="61"/>
        <end position="133"/>
    </location>
</feature>
<feature type="non-terminal residue" evidence="2">
    <location>
        <position position="1"/>
    </location>
</feature>
<evidence type="ECO:0000313" key="3">
    <source>
        <dbReference type="Proteomes" id="UP000324897"/>
    </source>
</evidence>
<accession>A0A5J9UKA1</accession>
<keyword evidence="3" id="KW-1185">Reference proteome</keyword>
<sequence length="157" mass="17228">MGAPPLAGIARRRRREMKQGQWRGNAQQTERVSIDLNRGGGGRPRTGDVLCLPFKSQLLQQPGRRVNQTTARTRPQCPAAPPHAHSARAVALARAAAPRRTRPRRRTPAARAPSRLPRRAAPRRARPQRTPVPPRAPLLLLLLRAAAVAPVVLPIPQ</sequence>
<feature type="compositionally biased region" description="Low complexity" evidence="1">
    <location>
        <begin position="82"/>
        <end position="96"/>
    </location>
</feature>